<reference evidence="2" key="1">
    <citation type="submission" date="2021-02" db="EMBL/GenBank/DDBJ databases">
        <authorList>
            <person name="Dougan E. K."/>
            <person name="Rhodes N."/>
            <person name="Thang M."/>
            <person name="Chan C."/>
        </authorList>
    </citation>
    <scope>NUCLEOTIDE SEQUENCE</scope>
</reference>
<evidence type="ECO:0000313" key="3">
    <source>
        <dbReference type="Proteomes" id="UP000601435"/>
    </source>
</evidence>
<dbReference type="AlphaFoldDB" id="A0A812NZJ5"/>
<accession>A0A812NZJ5</accession>
<sequence length="61" mass="6791">AECEDEPARYGTHFIEIEEGSQQYTLTCAVKLAPEEEFPPEPRATKGKAVAVGKERLPEGW</sequence>
<feature type="non-terminal residue" evidence="2">
    <location>
        <position position="1"/>
    </location>
</feature>
<name>A0A812NZJ5_9DINO</name>
<protein>
    <submittedName>
        <fullName evidence="2">Uncharacterized protein</fullName>
    </submittedName>
</protein>
<gene>
    <name evidence="2" type="ORF">SNEC2469_LOCUS8502</name>
</gene>
<evidence type="ECO:0000256" key="1">
    <source>
        <dbReference type="SAM" id="MobiDB-lite"/>
    </source>
</evidence>
<keyword evidence="3" id="KW-1185">Reference proteome</keyword>
<dbReference type="EMBL" id="CAJNJA010014010">
    <property type="protein sequence ID" value="CAE7333737.1"/>
    <property type="molecule type" value="Genomic_DNA"/>
</dbReference>
<organism evidence="2 3">
    <name type="scientific">Symbiodinium necroappetens</name>
    <dbReference type="NCBI Taxonomy" id="1628268"/>
    <lineage>
        <taxon>Eukaryota</taxon>
        <taxon>Sar</taxon>
        <taxon>Alveolata</taxon>
        <taxon>Dinophyceae</taxon>
        <taxon>Suessiales</taxon>
        <taxon>Symbiodiniaceae</taxon>
        <taxon>Symbiodinium</taxon>
    </lineage>
</organism>
<comment type="caution">
    <text evidence="2">The sequence shown here is derived from an EMBL/GenBank/DDBJ whole genome shotgun (WGS) entry which is preliminary data.</text>
</comment>
<dbReference type="Proteomes" id="UP000601435">
    <property type="component" value="Unassembled WGS sequence"/>
</dbReference>
<feature type="region of interest" description="Disordered" evidence="1">
    <location>
        <begin position="38"/>
        <end position="61"/>
    </location>
</feature>
<evidence type="ECO:0000313" key="2">
    <source>
        <dbReference type="EMBL" id="CAE7333737.1"/>
    </source>
</evidence>
<proteinExistence type="predicted"/>